<protein>
    <submittedName>
        <fullName evidence="2">Uncharacterized protein</fullName>
    </submittedName>
</protein>
<reference evidence="2" key="1">
    <citation type="journal article" date="2015" name="Nature">
        <title>Complex archaea that bridge the gap between prokaryotes and eukaryotes.</title>
        <authorList>
            <person name="Spang A."/>
            <person name="Saw J.H."/>
            <person name="Jorgensen S.L."/>
            <person name="Zaremba-Niedzwiedzka K."/>
            <person name="Martijn J."/>
            <person name="Lind A.E."/>
            <person name="van Eijk R."/>
            <person name="Schleper C."/>
            <person name="Guy L."/>
            <person name="Ettema T.J."/>
        </authorList>
    </citation>
    <scope>NUCLEOTIDE SEQUENCE</scope>
</reference>
<sequence>TAGSIEGFSSGWSTDAPNPPLIPTDQPIVGIAATTTVATTGYQYTFLTIAA</sequence>
<gene>
    <name evidence="2" type="ORF">LCGC14_2923270</name>
</gene>
<evidence type="ECO:0000256" key="1">
    <source>
        <dbReference type="SAM" id="MobiDB-lite"/>
    </source>
</evidence>
<feature type="region of interest" description="Disordered" evidence="1">
    <location>
        <begin position="1"/>
        <end position="21"/>
    </location>
</feature>
<organism evidence="2">
    <name type="scientific">marine sediment metagenome</name>
    <dbReference type="NCBI Taxonomy" id="412755"/>
    <lineage>
        <taxon>unclassified sequences</taxon>
        <taxon>metagenomes</taxon>
        <taxon>ecological metagenomes</taxon>
    </lineage>
</organism>
<dbReference type="AlphaFoldDB" id="A0A0F8XNA3"/>
<name>A0A0F8XNA3_9ZZZZ</name>
<evidence type="ECO:0000313" key="2">
    <source>
        <dbReference type="EMBL" id="KKK70507.1"/>
    </source>
</evidence>
<comment type="caution">
    <text evidence="2">The sequence shown here is derived from an EMBL/GenBank/DDBJ whole genome shotgun (WGS) entry which is preliminary data.</text>
</comment>
<accession>A0A0F8XNA3</accession>
<proteinExistence type="predicted"/>
<feature type="non-terminal residue" evidence="2">
    <location>
        <position position="1"/>
    </location>
</feature>
<dbReference type="EMBL" id="LAZR01058158">
    <property type="protein sequence ID" value="KKK70507.1"/>
    <property type="molecule type" value="Genomic_DNA"/>
</dbReference>